<dbReference type="Proteomes" id="UP000252415">
    <property type="component" value="Unassembled WGS sequence"/>
</dbReference>
<keyword evidence="1" id="KW-0472">Membrane</keyword>
<keyword evidence="1" id="KW-1133">Transmembrane helix</keyword>
<gene>
    <name evidence="2" type="ORF">DFP97_103166</name>
</gene>
<protein>
    <recommendedName>
        <fullName evidence="4">YceG-like family protein</fullName>
    </recommendedName>
</protein>
<evidence type="ECO:0000256" key="1">
    <source>
        <dbReference type="SAM" id="Phobius"/>
    </source>
</evidence>
<proteinExistence type="predicted"/>
<dbReference type="Gene3D" id="3.30.1490.480">
    <property type="entry name" value="Endolytic murein transglycosylase"/>
    <property type="match status" value="1"/>
</dbReference>
<dbReference type="EMBL" id="QPJD01000003">
    <property type="protein sequence ID" value="RCW50148.1"/>
    <property type="molecule type" value="Genomic_DNA"/>
</dbReference>
<reference evidence="2 3" key="1">
    <citation type="submission" date="2018-07" db="EMBL/GenBank/DDBJ databases">
        <title>Genomic Encyclopedia of Type Strains, Phase III (KMG-III): the genomes of soil and plant-associated and newly described type strains.</title>
        <authorList>
            <person name="Whitman W."/>
        </authorList>
    </citation>
    <scope>NUCLEOTIDE SEQUENCE [LARGE SCALE GENOMIC DNA]</scope>
    <source>
        <strain evidence="2 3">CECT 7506</strain>
    </source>
</reference>
<dbReference type="AlphaFoldDB" id="A0A368W538"/>
<organism evidence="2 3">
    <name type="scientific">Paenibacillus prosopidis</name>
    <dbReference type="NCBI Taxonomy" id="630520"/>
    <lineage>
        <taxon>Bacteria</taxon>
        <taxon>Bacillati</taxon>
        <taxon>Bacillota</taxon>
        <taxon>Bacilli</taxon>
        <taxon>Bacillales</taxon>
        <taxon>Paenibacillaceae</taxon>
        <taxon>Paenibacillus</taxon>
    </lineage>
</organism>
<evidence type="ECO:0000313" key="2">
    <source>
        <dbReference type="EMBL" id="RCW50148.1"/>
    </source>
</evidence>
<keyword evidence="1" id="KW-0812">Transmembrane</keyword>
<keyword evidence="3" id="KW-1185">Reference proteome</keyword>
<name>A0A368W538_9BACL</name>
<dbReference type="RefSeq" id="WP_114379003.1">
    <property type="nucleotide sequence ID" value="NZ_QPJD01000003.1"/>
</dbReference>
<sequence>MLKNRAFLTGLGAGIIVGALLFQLMLLGEQSRQSLEQMGNETNEKLYTSAEVDALLMAERDSAQIDGQTKPDAVTSDKNAIKDEEKTASIEKEKDITKPVHHVIRIGTGSGITDTAELLEKHNIIQNKTAFINQMQESKKLVRAGYFLFQEGMTVEEAITIVTSEPITKE</sequence>
<dbReference type="OrthoDB" id="2616345at2"/>
<accession>A0A368W538</accession>
<comment type="caution">
    <text evidence="2">The sequence shown here is derived from an EMBL/GenBank/DDBJ whole genome shotgun (WGS) entry which is preliminary data.</text>
</comment>
<evidence type="ECO:0000313" key="3">
    <source>
        <dbReference type="Proteomes" id="UP000252415"/>
    </source>
</evidence>
<feature type="transmembrane region" description="Helical" evidence="1">
    <location>
        <begin position="6"/>
        <end position="28"/>
    </location>
</feature>
<evidence type="ECO:0008006" key="4">
    <source>
        <dbReference type="Google" id="ProtNLM"/>
    </source>
</evidence>